<dbReference type="EMBL" id="LAPZ01000003">
    <property type="protein sequence ID" value="OSY88390.1"/>
    <property type="molecule type" value="Genomic_DNA"/>
</dbReference>
<sequence>MENRKCNKCDSNKIIDKVNITDVGHYNEKHNLSIQIQTTNRVLFNRSVKSSLLATVCCNCRNVELSIDNPNELWDAYIQKQKNNQL</sequence>
<gene>
    <name evidence="1" type="ORF">WH52_06420</name>
</gene>
<protein>
    <submittedName>
        <fullName evidence="1">Uncharacterized protein</fullName>
    </submittedName>
</protein>
<accession>A0A1Y2PDZ8</accession>
<comment type="caution">
    <text evidence="1">The sequence shown here is derived from an EMBL/GenBank/DDBJ whole genome shotgun (WGS) entry which is preliminary data.</text>
</comment>
<dbReference type="OrthoDB" id="1445293at2"/>
<name>A0A1Y2PDZ8_9FLAO</name>
<organism evidence="1 2">
    <name type="scientific">Tenacibaculum holothuriorum</name>
    <dbReference type="NCBI Taxonomy" id="1635173"/>
    <lineage>
        <taxon>Bacteria</taxon>
        <taxon>Pseudomonadati</taxon>
        <taxon>Bacteroidota</taxon>
        <taxon>Flavobacteriia</taxon>
        <taxon>Flavobacteriales</taxon>
        <taxon>Flavobacteriaceae</taxon>
        <taxon>Tenacibaculum</taxon>
    </lineage>
</organism>
<evidence type="ECO:0000313" key="1">
    <source>
        <dbReference type="EMBL" id="OSY88390.1"/>
    </source>
</evidence>
<evidence type="ECO:0000313" key="2">
    <source>
        <dbReference type="Proteomes" id="UP000194221"/>
    </source>
</evidence>
<dbReference type="Proteomes" id="UP000194221">
    <property type="component" value="Unassembled WGS sequence"/>
</dbReference>
<keyword evidence="2" id="KW-1185">Reference proteome</keyword>
<reference evidence="1 2" key="1">
    <citation type="submission" date="2015-03" db="EMBL/GenBank/DDBJ databases">
        <title>Genome sequence of Tenacibaculum sp. S2-2, isolated from intestinal microbiota of sea cucumber, Apostichopus japonicas.</title>
        <authorList>
            <person name="Shao Z."/>
            <person name="Wang L."/>
            <person name="Li X."/>
        </authorList>
    </citation>
    <scope>NUCLEOTIDE SEQUENCE [LARGE SCALE GENOMIC DNA]</scope>
    <source>
        <strain evidence="1 2">S2-2</strain>
    </source>
</reference>
<dbReference type="InParanoid" id="A0A1Y2PDZ8"/>
<dbReference type="RefSeq" id="WP_086030119.1">
    <property type="nucleotide sequence ID" value="NZ_LAPZ01000003.1"/>
</dbReference>
<proteinExistence type="predicted"/>
<dbReference type="AlphaFoldDB" id="A0A1Y2PDZ8"/>
<dbReference type="STRING" id="1635173.WH52_06420"/>